<organism evidence="1 2">
    <name type="scientific">Andreprevotia lacus DSM 23236</name>
    <dbReference type="NCBI Taxonomy" id="1121001"/>
    <lineage>
        <taxon>Bacteria</taxon>
        <taxon>Pseudomonadati</taxon>
        <taxon>Pseudomonadota</taxon>
        <taxon>Betaproteobacteria</taxon>
        <taxon>Neisseriales</taxon>
        <taxon>Chitinibacteraceae</taxon>
        <taxon>Andreprevotia</taxon>
    </lineage>
</organism>
<evidence type="ECO:0000313" key="2">
    <source>
        <dbReference type="Proteomes" id="UP000192761"/>
    </source>
</evidence>
<dbReference type="AlphaFoldDB" id="A0A1W1XAK1"/>
<dbReference type="STRING" id="1121001.SAMN02745857_01069"/>
<accession>A0A1W1XAK1</accession>
<dbReference type="EMBL" id="FWXD01000005">
    <property type="protein sequence ID" value="SMC20889.1"/>
    <property type="molecule type" value="Genomic_DNA"/>
</dbReference>
<sequence length="97" mass="10770">MPKAQTRDQVRQLQDLPNIGKAMAADLQLLGITQPAQLVGQDAFALHLRLCVATGAQHDPCVIDTFMAAIDFMQGAPARPWWDYTAERKRLQAARKV</sequence>
<dbReference type="Proteomes" id="UP000192761">
    <property type="component" value="Unassembled WGS sequence"/>
</dbReference>
<dbReference type="Pfam" id="PF11731">
    <property type="entry name" value="Cdd1"/>
    <property type="match status" value="1"/>
</dbReference>
<reference evidence="1 2" key="1">
    <citation type="submission" date="2017-04" db="EMBL/GenBank/DDBJ databases">
        <authorList>
            <person name="Afonso C.L."/>
            <person name="Miller P.J."/>
            <person name="Scott M.A."/>
            <person name="Spackman E."/>
            <person name="Goraichik I."/>
            <person name="Dimitrov K.M."/>
            <person name="Suarez D.L."/>
            <person name="Swayne D.E."/>
        </authorList>
    </citation>
    <scope>NUCLEOTIDE SEQUENCE [LARGE SCALE GENOMIC DNA]</scope>
    <source>
        <strain evidence="1 2">DSM 23236</strain>
    </source>
</reference>
<dbReference type="Gene3D" id="1.10.150.20">
    <property type="entry name" value="5' to 3' exonuclease, C-terminal subdomain"/>
    <property type="match status" value="1"/>
</dbReference>
<name>A0A1W1XAK1_9NEIS</name>
<keyword evidence="2" id="KW-1185">Reference proteome</keyword>
<protein>
    <submittedName>
        <fullName evidence="1">Pathogenicity locus</fullName>
    </submittedName>
</protein>
<proteinExistence type="predicted"/>
<evidence type="ECO:0000313" key="1">
    <source>
        <dbReference type="EMBL" id="SMC20889.1"/>
    </source>
</evidence>
<gene>
    <name evidence="1" type="ORF">SAMN02745857_01069</name>
</gene>
<dbReference type="RefSeq" id="WP_084089668.1">
    <property type="nucleotide sequence ID" value="NZ_FWXD01000005.1"/>
</dbReference>
<dbReference type="InterPro" id="IPR021725">
    <property type="entry name" value="Cdd1"/>
</dbReference>
<dbReference type="OrthoDB" id="7173324at2"/>